<evidence type="ECO:0000256" key="5">
    <source>
        <dbReference type="HAMAP-Rule" id="MF_00376"/>
    </source>
</evidence>
<dbReference type="RefSeq" id="WP_074200758.1">
    <property type="nucleotide sequence ID" value="NZ_FSRE01000001.1"/>
</dbReference>
<gene>
    <name evidence="5" type="primary">coaE</name>
    <name evidence="7" type="ORF">SAMN05443662_0452</name>
</gene>
<dbReference type="STRING" id="364032.SAMN05443662_0452"/>
<dbReference type="PROSITE" id="PS51219">
    <property type="entry name" value="DPCK"/>
    <property type="match status" value="1"/>
</dbReference>
<dbReference type="GO" id="GO:0015937">
    <property type="term" value="P:coenzyme A biosynthetic process"/>
    <property type="evidence" value="ECO:0007669"/>
    <property type="project" value="UniProtKB-UniRule"/>
</dbReference>
<reference evidence="7 8" key="1">
    <citation type="submission" date="2016-11" db="EMBL/GenBank/DDBJ databases">
        <authorList>
            <person name="Jaros S."/>
            <person name="Januszkiewicz K."/>
            <person name="Wedrychowicz H."/>
        </authorList>
    </citation>
    <scope>NUCLEOTIDE SEQUENCE [LARGE SCALE GENOMIC DNA]</scope>
    <source>
        <strain evidence="7 8">DSM 17737</strain>
    </source>
</reference>
<dbReference type="Pfam" id="PF01121">
    <property type="entry name" value="CoaE"/>
    <property type="match status" value="1"/>
</dbReference>
<evidence type="ECO:0000313" key="7">
    <source>
        <dbReference type="EMBL" id="SIN75074.1"/>
    </source>
</evidence>
<keyword evidence="2 5" id="KW-0547">Nucleotide-binding</keyword>
<dbReference type="Proteomes" id="UP000198461">
    <property type="component" value="Unassembled WGS sequence"/>
</dbReference>
<feature type="binding site" evidence="5">
    <location>
        <begin position="12"/>
        <end position="17"/>
    </location>
    <ligand>
        <name>ATP</name>
        <dbReference type="ChEBI" id="CHEBI:30616"/>
    </ligand>
</feature>
<sequence length="198" mass="21735">MPTVIALTGGLASGKSTVARYLKEKGYPVFSADEAAREVVAPGEPAWAALRESFGADYFHADGSLDRARLRERVFRDPQARARLEAMTHPAIRTWLQTRIDATDAPVVFVEIPLLVESGRPPFVDQVWVIDCPKALQRARAQARGLDTETIDAILAAQTTRDARKAVADAIISTDSDWKATRQQVDNLLKNLQQTAAP</sequence>
<organism evidence="7 8">
    <name type="scientific">Sulfurivirga caldicuralii</name>
    <dbReference type="NCBI Taxonomy" id="364032"/>
    <lineage>
        <taxon>Bacteria</taxon>
        <taxon>Pseudomonadati</taxon>
        <taxon>Pseudomonadota</taxon>
        <taxon>Gammaproteobacteria</taxon>
        <taxon>Thiotrichales</taxon>
        <taxon>Piscirickettsiaceae</taxon>
        <taxon>Sulfurivirga</taxon>
    </lineage>
</organism>
<dbReference type="OrthoDB" id="9812943at2"/>
<keyword evidence="5" id="KW-0808">Transferase</keyword>
<dbReference type="GO" id="GO:0005737">
    <property type="term" value="C:cytoplasm"/>
    <property type="evidence" value="ECO:0007669"/>
    <property type="project" value="UniProtKB-SubCell"/>
</dbReference>
<dbReference type="CDD" id="cd02022">
    <property type="entry name" value="DPCK"/>
    <property type="match status" value="1"/>
</dbReference>
<dbReference type="HAMAP" id="MF_00376">
    <property type="entry name" value="Dephospho_CoA_kinase"/>
    <property type="match status" value="1"/>
</dbReference>
<dbReference type="InterPro" id="IPR001977">
    <property type="entry name" value="Depp_CoAkinase"/>
</dbReference>
<dbReference type="SUPFAM" id="SSF52540">
    <property type="entry name" value="P-loop containing nucleoside triphosphate hydrolases"/>
    <property type="match status" value="1"/>
</dbReference>
<dbReference type="GO" id="GO:0004140">
    <property type="term" value="F:dephospho-CoA kinase activity"/>
    <property type="evidence" value="ECO:0007669"/>
    <property type="project" value="UniProtKB-UniRule"/>
</dbReference>
<evidence type="ECO:0000256" key="3">
    <source>
        <dbReference type="ARBA" id="ARBA00022840"/>
    </source>
</evidence>
<dbReference type="AlphaFoldDB" id="A0A1N6DWJ9"/>
<dbReference type="Gene3D" id="3.40.50.300">
    <property type="entry name" value="P-loop containing nucleotide triphosphate hydrolases"/>
    <property type="match status" value="1"/>
</dbReference>
<dbReference type="EC" id="2.7.1.24" evidence="5 6"/>
<dbReference type="EMBL" id="FSRE01000001">
    <property type="protein sequence ID" value="SIN75074.1"/>
    <property type="molecule type" value="Genomic_DNA"/>
</dbReference>
<accession>A0A1N6DWJ9</accession>
<dbReference type="PANTHER" id="PTHR10695">
    <property type="entry name" value="DEPHOSPHO-COA KINASE-RELATED"/>
    <property type="match status" value="1"/>
</dbReference>
<comment type="similarity">
    <text evidence="1 5">Belongs to the CoaE family.</text>
</comment>
<evidence type="ECO:0000313" key="8">
    <source>
        <dbReference type="Proteomes" id="UP000198461"/>
    </source>
</evidence>
<dbReference type="PANTHER" id="PTHR10695:SF46">
    <property type="entry name" value="BIFUNCTIONAL COENZYME A SYNTHASE-RELATED"/>
    <property type="match status" value="1"/>
</dbReference>
<comment type="function">
    <text evidence="5">Catalyzes the phosphorylation of the 3'-hydroxyl group of dephosphocoenzyme A to form coenzyme A.</text>
</comment>
<proteinExistence type="inferred from homology"/>
<protein>
    <recommendedName>
        <fullName evidence="5 6">Dephospho-CoA kinase</fullName>
        <ecNumber evidence="5 6">2.7.1.24</ecNumber>
    </recommendedName>
    <alternativeName>
        <fullName evidence="5">Dephosphocoenzyme A kinase</fullName>
    </alternativeName>
</protein>
<name>A0A1N6DWJ9_9GAMM</name>
<keyword evidence="4 5" id="KW-0173">Coenzyme A biosynthesis</keyword>
<keyword evidence="5" id="KW-0963">Cytoplasm</keyword>
<keyword evidence="8" id="KW-1185">Reference proteome</keyword>
<comment type="catalytic activity">
    <reaction evidence="5">
        <text>3'-dephospho-CoA + ATP = ADP + CoA + H(+)</text>
        <dbReference type="Rhea" id="RHEA:18245"/>
        <dbReference type="ChEBI" id="CHEBI:15378"/>
        <dbReference type="ChEBI" id="CHEBI:30616"/>
        <dbReference type="ChEBI" id="CHEBI:57287"/>
        <dbReference type="ChEBI" id="CHEBI:57328"/>
        <dbReference type="ChEBI" id="CHEBI:456216"/>
        <dbReference type="EC" id="2.7.1.24"/>
    </reaction>
</comment>
<dbReference type="InterPro" id="IPR027417">
    <property type="entry name" value="P-loop_NTPase"/>
</dbReference>
<evidence type="ECO:0000256" key="1">
    <source>
        <dbReference type="ARBA" id="ARBA00009018"/>
    </source>
</evidence>
<keyword evidence="5 7" id="KW-0418">Kinase</keyword>
<evidence type="ECO:0000256" key="6">
    <source>
        <dbReference type="NCBIfam" id="TIGR00152"/>
    </source>
</evidence>
<comment type="subcellular location">
    <subcellularLocation>
        <location evidence="5">Cytoplasm</location>
    </subcellularLocation>
</comment>
<evidence type="ECO:0000256" key="2">
    <source>
        <dbReference type="ARBA" id="ARBA00022741"/>
    </source>
</evidence>
<dbReference type="NCBIfam" id="TIGR00152">
    <property type="entry name" value="dephospho-CoA kinase"/>
    <property type="match status" value="1"/>
</dbReference>
<keyword evidence="3 5" id="KW-0067">ATP-binding</keyword>
<comment type="pathway">
    <text evidence="5">Cofactor biosynthesis; coenzyme A biosynthesis; CoA from (R)-pantothenate: step 5/5.</text>
</comment>
<evidence type="ECO:0000256" key="4">
    <source>
        <dbReference type="ARBA" id="ARBA00022993"/>
    </source>
</evidence>
<dbReference type="UniPathway" id="UPA00241">
    <property type="reaction ID" value="UER00356"/>
</dbReference>
<dbReference type="GO" id="GO:0005524">
    <property type="term" value="F:ATP binding"/>
    <property type="evidence" value="ECO:0007669"/>
    <property type="project" value="UniProtKB-UniRule"/>
</dbReference>